<protein>
    <submittedName>
        <fullName evidence="3">VCBS repeat-containing protein</fullName>
    </submittedName>
</protein>
<evidence type="ECO:0000256" key="1">
    <source>
        <dbReference type="ARBA" id="ARBA00022729"/>
    </source>
</evidence>
<dbReference type="EMBL" id="CP108313">
    <property type="protein sequence ID" value="WTW68025.1"/>
    <property type="molecule type" value="Genomic_DNA"/>
</dbReference>
<feature type="signal peptide" evidence="2">
    <location>
        <begin position="1"/>
        <end position="34"/>
    </location>
</feature>
<proteinExistence type="predicted"/>
<sequence>MANTSGRRPGRAAARLAAAAITAALVGTGTAAFAAEPGDAPMFGLAGLDSAGTSYYYTPTGNGAIEKRVQLDTGWKNVKFLGRVDHNADNVADGRWQLGTNGDIHYYANDNSAAKKIGYGWDIYNKLVSPGQFGGAEGGDLLARDGKGDLYLYLGYGDGTVTKRLKAGYGWNIYSDIAGNGDLTGDGRNDIVARDKSGVLWLYKGTGNQHAPYAKRTRIGSGWNQYNTVFAPGDIDLDGIADLVARNAKGELYLYKGTGKAAAPYKPKVIIGTSAWNTYRLFF</sequence>
<dbReference type="InterPro" id="IPR028994">
    <property type="entry name" value="Integrin_alpha_N"/>
</dbReference>
<reference evidence="3" key="1">
    <citation type="submission" date="2022-10" db="EMBL/GenBank/DDBJ databases">
        <title>The complete genomes of actinobacterial strains from the NBC collection.</title>
        <authorList>
            <person name="Joergensen T.S."/>
            <person name="Alvarez Arevalo M."/>
            <person name="Sterndorff E.B."/>
            <person name="Faurdal D."/>
            <person name="Vuksanovic O."/>
            <person name="Mourched A.-S."/>
            <person name="Charusanti P."/>
            <person name="Shaw S."/>
            <person name="Blin K."/>
            <person name="Weber T."/>
        </authorList>
    </citation>
    <scope>NUCLEOTIDE SEQUENCE</scope>
    <source>
        <strain evidence="3">NBC_00008</strain>
    </source>
</reference>
<evidence type="ECO:0000313" key="3">
    <source>
        <dbReference type="EMBL" id="WTW68025.1"/>
    </source>
</evidence>
<accession>A0AAU2VKC9</accession>
<dbReference type="InterPro" id="IPR013517">
    <property type="entry name" value="FG-GAP"/>
</dbReference>
<dbReference type="PANTHER" id="PTHR46580">
    <property type="entry name" value="SENSOR KINASE-RELATED"/>
    <property type="match status" value="1"/>
</dbReference>
<feature type="chain" id="PRO_5043928550" evidence="2">
    <location>
        <begin position="35"/>
        <end position="283"/>
    </location>
</feature>
<dbReference type="SUPFAM" id="SSF69318">
    <property type="entry name" value="Integrin alpha N-terminal domain"/>
    <property type="match status" value="1"/>
</dbReference>
<dbReference type="Gene3D" id="2.115.10.10">
    <property type="entry name" value="Tachylectin 2"/>
    <property type="match status" value="1"/>
</dbReference>
<keyword evidence="1 2" id="KW-0732">Signal</keyword>
<name>A0AAU2VKC9_9ACTN</name>
<organism evidence="3">
    <name type="scientific">Streptomyces sp. NBC_00008</name>
    <dbReference type="NCBI Taxonomy" id="2903610"/>
    <lineage>
        <taxon>Bacteria</taxon>
        <taxon>Bacillati</taxon>
        <taxon>Actinomycetota</taxon>
        <taxon>Actinomycetes</taxon>
        <taxon>Kitasatosporales</taxon>
        <taxon>Streptomycetaceae</taxon>
        <taxon>Streptomyces</taxon>
    </lineage>
</organism>
<dbReference type="Pfam" id="PF13517">
    <property type="entry name" value="FG-GAP_3"/>
    <property type="match status" value="1"/>
</dbReference>
<gene>
    <name evidence="3" type="ORF">OG398_06965</name>
</gene>
<dbReference type="AlphaFoldDB" id="A0AAU2VKC9"/>
<evidence type="ECO:0000256" key="2">
    <source>
        <dbReference type="SAM" id="SignalP"/>
    </source>
</evidence>
<dbReference type="PANTHER" id="PTHR46580:SF4">
    <property type="entry name" value="ATP_GTP-BINDING PROTEIN"/>
    <property type="match status" value="1"/>
</dbReference>